<name>A0ABU6J2L8_9BURK</name>
<dbReference type="EMBL" id="JAWIIV010000001">
    <property type="protein sequence ID" value="MEC4717860.1"/>
    <property type="molecule type" value="Genomic_DNA"/>
</dbReference>
<dbReference type="Proteomes" id="UP001352263">
    <property type="component" value="Unassembled WGS sequence"/>
</dbReference>
<sequence length="238" mass="26108">MPFPETVPASGAASIFLPLTQEDQARADLYALCASLLLKAPDTELLAALAAADSLRTQQQGQQEHQEQGEQPLDRAWEKLVLAAGLVDADAVKEEFDALFISIGTPLVNPYGSHYLAGFMHEKPLAALRDELRALGLARVRGVGEPEDHLGALCEVMRILIAGAPGAPRRPLETQKTFFIRHIAPWQERCLGDIRNTGCANFYRHVADFASAFFEVEFEAFEMEDDAELPIAPIALQQ</sequence>
<organism evidence="2 3">
    <name type="scientific">Noviherbaspirillum album</name>
    <dbReference type="NCBI Taxonomy" id="3080276"/>
    <lineage>
        <taxon>Bacteria</taxon>
        <taxon>Pseudomonadati</taxon>
        <taxon>Pseudomonadota</taxon>
        <taxon>Betaproteobacteria</taxon>
        <taxon>Burkholderiales</taxon>
        <taxon>Oxalobacteraceae</taxon>
        <taxon>Noviherbaspirillum</taxon>
    </lineage>
</organism>
<protein>
    <submittedName>
        <fullName evidence="2">Molecular chaperone TorD family protein</fullName>
    </submittedName>
</protein>
<dbReference type="Gene3D" id="1.10.3480.10">
    <property type="entry name" value="TorD-like"/>
    <property type="match status" value="1"/>
</dbReference>
<dbReference type="InterPro" id="IPR050289">
    <property type="entry name" value="TorD/DmsD_chaperones"/>
</dbReference>
<dbReference type="InterPro" id="IPR036411">
    <property type="entry name" value="TorD-like_sf"/>
</dbReference>
<evidence type="ECO:0000313" key="3">
    <source>
        <dbReference type="Proteomes" id="UP001352263"/>
    </source>
</evidence>
<evidence type="ECO:0000313" key="2">
    <source>
        <dbReference type="EMBL" id="MEC4717860.1"/>
    </source>
</evidence>
<gene>
    <name evidence="2" type="ORF">RY831_01740</name>
</gene>
<comment type="caution">
    <text evidence="2">The sequence shown here is derived from an EMBL/GenBank/DDBJ whole genome shotgun (WGS) entry which is preliminary data.</text>
</comment>
<keyword evidence="1" id="KW-0143">Chaperone</keyword>
<dbReference type="SUPFAM" id="SSF89155">
    <property type="entry name" value="TorD-like"/>
    <property type="match status" value="1"/>
</dbReference>
<reference evidence="2 3" key="1">
    <citation type="submission" date="2023-10" db="EMBL/GenBank/DDBJ databases">
        <title>Noviherbaspirillum sp. CPCC 100848 genome assembly.</title>
        <authorList>
            <person name="Li X.Y."/>
            <person name="Fang X.M."/>
        </authorList>
    </citation>
    <scope>NUCLEOTIDE SEQUENCE [LARGE SCALE GENOMIC DNA]</scope>
    <source>
        <strain evidence="2 3">CPCC 100848</strain>
    </source>
</reference>
<proteinExistence type="predicted"/>
<dbReference type="PANTHER" id="PTHR34227">
    <property type="entry name" value="CHAPERONE PROTEIN YCDY"/>
    <property type="match status" value="1"/>
</dbReference>
<accession>A0ABU6J2L8</accession>
<evidence type="ECO:0000256" key="1">
    <source>
        <dbReference type="ARBA" id="ARBA00023186"/>
    </source>
</evidence>
<keyword evidence="3" id="KW-1185">Reference proteome</keyword>
<dbReference type="Pfam" id="PF02613">
    <property type="entry name" value="Nitrate_red_del"/>
    <property type="match status" value="1"/>
</dbReference>
<dbReference type="InterPro" id="IPR020945">
    <property type="entry name" value="DMSO/NO3_reduct_chaperone"/>
</dbReference>
<dbReference type="RefSeq" id="WP_326504605.1">
    <property type="nucleotide sequence ID" value="NZ_JAWIIV010000001.1"/>
</dbReference>
<dbReference type="PANTHER" id="PTHR34227:SF1">
    <property type="entry name" value="DIMETHYL SULFOXIDE REDUCTASE CHAPERONE-RELATED"/>
    <property type="match status" value="1"/>
</dbReference>